<protein>
    <submittedName>
        <fullName evidence="8">Putative dna damage-regulated autophagy modulator protein 2</fullName>
    </submittedName>
</protein>
<dbReference type="InterPro" id="IPR019402">
    <property type="entry name" value="CWH43_N"/>
</dbReference>
<feature type="transmembrane region" description="Helical" evidence="6">
    <location>
        <begin position="7"/>
        <end position="32"/>
    </location>
</feature>
<evidence type="ECO:0000256" key="3">
    <source>
        <dbReference type="ARBA" id="ARBA00022692"/>
    </source>
</evidence>
<keyword evidence="4 6" id="KW-1133">Transmembrane helix</keyword>
<dbReference type="PANTHER" id="PTHR21324:SF2">
    <property type="entry name" value="EG:22E5.9 PROTEIN"/>
    <property type="match status" value="1"/>
</dbReference>
<evidence type="ECO:0000259" key="7">
    <source>
        <dbReference type="Pfam" id="PF10277"/>
    </source>
</evidence>
<keyword evidence="3 6" id="KW-0812">Transmembrane</keyword>
<keyword evidence="5 6" id="KW-0472">Membrane</keyword>
<evidence type="ECO:0000256" key="6">
    <source>
        <dbReference type="SAM" id="Phobius"/>
    </source>
</evidence>
<dbReference type="EMBL" id="GIIL01000528">
    <property type="protein sequence ID" value="NOV44254.1"/>
    <property type="molecule type" value="Transcribed_RNA"/>
</dbReference>
<sequence length="249" mass="28381">MSLTLKYLPIITFVLFPTTFLGTYIMAVLFKHVEPAFPYISDVGTYSPESCIFGQFINIGCVLLSLIVYLRYRHIVYLISIHEELTITCKVNKQSLWIGFAASLGLSLVANFQETNVKIIHFTGACFCFGLGTVYFWMQALISYQMYPYTGSKILAHVRAILSVICTIFFMVVLICGIIARLQFEGHNPRKWYPSDGGWMFHVSSTASEWIVAISFCFYILSFANEFHNISINHPPLELLEQQLIYSEA</sequence>
<proteinExistence type="inferred from homology"/>
<name>A0A6M2DEG9_XENCH</name>
<evidence type="ECO:0000256" key="1">
    <source>
        <dbReference type="ARBA" id="ARBA00004127"/>
    </source>
</evidence>
<comment type="similarity">
    <text evidence="2">Belongs to the DRAM/TMEM150 family.</text>
</comment>
<feature type="transmembrane region" description="Helical" evidence="6">
    <location>
        <begin position="52"/>
        <end position="72"/>
    </location>
</feature>
<dbReference type="Pfam" id="PF10277">
    <property type="entry name" value="Frag1"/>
    <property type="match status" value="1"/>
</dbReference>
<dbReference type="InterPro" id="IPR050911">
    <property type="entry name" value="DRAM/TMEM150_Autophagy_Mod"/>
</dbReference>
<reference evidence="8" key="1">
    <citation type="submission" date="2020-03" db="EMBL/GenBank/DDBJ databases">
        <title>Transcriptomic Profiling of the Digestive Tract of the Rat Flea, Xenopsylla cheopis, Following Blood Feeding and Infection with Yersinia pestis.</title>
        <authorList>
            <person name="Bland D.M."/>
            <person name="Martens C.A."/>
            <person name="Virtaneva K."/>
            <person name="Kanakabandi K."/>
            <person name="Long D."/>
            <person name="Rosenke R."/>
            <person name="Saturday G.A."/>
            <person name="Hoyt F.H."/>
            <person name="Bruno D.P."/>
            <person name="Ribeiro J.M.C."/>
            <person name="Hinnebusch J."/>
        </authorList>
    </citation>
    <scope>NUCLEOTIDE SEQUENCE</scope>
</reference>
<evidence type="ECO:0000256" key="4">
    <source>
        <dbReference type="ARBA" id="ARBA00022989"/>
    </source>
</evidence>
<dbReference type="AlphaFoldDB" id="A0A6M2DEG9"/>
<feature type="domain" description="CWH43-like N-terminal" evidence="7">
    <location>
        <begin position="6"/>
        <end position="229"/>
    </location>
</feature>
<evidence type="ECO:0000313" key="8">
    <source>
        <dbReference type="EMBL" id="NOV44254.1"/>
    </source>
</evidence>
<feature type="transmembrane region" description="Helical" evidence="6">
    <location>
        <begin position="158"/>
        <end position="180"/>
    </location>
</feature>
<feature type="transmembrane region" description="Helical" evidence="6">
    <location>
        <begin position="119"/>
        <end position="138"/>
    </location>
</feature>
<evidence type="ECO:0000256" key="2">
    <source>
        <dbReference type="ARBA" id="ARBA00006565"/>
    </source>
</evidence>
<accession>A0A6M2DEG9</accession>
<dbReference type="PANTHER" id="PTHR21324">
    <property type="entry name" value="FASTING-INDUCIBLE INTEGRAL MEMBRANE PROTEIN TM6P1-RELATED"/>
    <property type="match status" value="1"/>
</dbReference>
<evidence type="ECO:0000256" key="5">
    <source>
        <dbReference type="ARBA" id="ARBA00023136"/>
    </source>
</evidence>
<organism evidence="8">
    <name type="scientific">Xenopsylla cheopis</name>
    <name type="common">Oriental rat flea</name>
    <name type="synonym">Pulex cheopis</name>
    <dbReference type="NCBI Taxonomy" id="163159"/>
    <lineage>
        <taxon>Eukaryota</taxon>
        <taxon>Metazoa</taxon>
        <taxon>Ecdysozoa</taxon>
        <taxon>Arthropoda</taxon>
        <taxon>Hexapoda</taxon>
        <taxon>Insecta</taxon>
        <taxon>Pterygota</taxon>
        <taxon>Neoptera</taxon>
        <taxon>Endopterygota</taxon>
        <taxon>Siphonaptera</taxon>
        <taxon>Pulicidae</taxon>
        <taxon>Xenopsyllinae</taxon>
        <taxon>Xenopsylla</taxon>
    </lineage>
</organism>
<comment type="subcellular location">
    <subcellularLocation>
        <location evidence="1">Endomembrane system</location>
        <topology evidence="1">Multi-pass membrane protein</topology>
    </subcellularLocation>
</comment>
<feature type="transmembrane region" description="Helical" evidence="6">
    <location>
        <begin position="200"/>
        <end position="221"/>
    </location>
</feature>
<feature type="transmembrane region" description="Helical" evidence="6">
    <location>
        <begin position="95"/>
        <end position="113"/>
    </location>
</feature>
<dbReference type="GO" id="GO:0012505">
    <property type="term" value="C:endomembrane system"/>
    <property type="evidence" value="ECO:0007669"/>
    <property type="project" value="UniProtKB-SubCell"/>
</dbReference>